<evidence type="ECO:0000313" key="4">
    <source>
        <dbReference type="Proteomes" id="UP000053455"/>
    </source>
</evidence>
<dbReference type="RefSeq" id="WP_047092720.1">
    <property type="nucleotide sequence ID" value="NZ_LBHU01000001.1"/>
</dbReference>
<dbReference type="AlphaFoldDB" id="A0A0H0XSA1"/>
<reference evidence="3 4" key="1">
    <citation type="submission" date="2015-04" db="EMBL/GenBank/DDBJ databases">
        <title>The draft genome sequence of Erythrobacter marinus HWDM-33.</title>
        <authorList>
            <person name="Zhuang L."/>
            <person name="Liu Y."/>
            <person name="Shao Z."/>
        </authorList>
    </citation>
    <scope>NUCLEOTIDE SEQUENCE [LARGE SCALE GENOMIC DNA]</scope>
    <source>
        <strain evidence="3 4">HWDM-33</strain>
    </source>
</reference>
<dbReference type="Proteomes" id="UP000053455">
    <property type="component" value="Unassembled WGS sequence"/>
</dbReference>
<feature type="domain" description="Tip attachment protein J" evidence="1">
    <location>
        <begin position="246"/>
        <end position="389"/>
    </location>
</feature>
<accession>A0A0H0XSA1</accession>
<feature type="domain" description="Rcc01698-like C-terminal" evidence="2">
    <location>
        <begin position="482"/>
        <end position="578"/>
    </location>
</feature>
<keyword evidence="4" id="KW-1185">Reference proteome</keyword>
<comment type="caution">
    <text evidence="3">The sequence shown here is derived from an EMBL/GenBank/DDBJ whole genome shotgun (WGS) entry which is preliminary data.</text>
</comment>
<sequence length="727" mass="75985">MATLILSAAGTAIAGPIGGSIGSLIGSQIDASLFGPPDREGPRLSELKVTTSSYGAPISRHFGRMRAAGTIIWATDLKENKEKTSGGKGSPSTTTFSYSSSFAVALASRPIASLGRIWADGNLLRGAAGDLKVGGQMRLYTGRGDQQPDPLIASAEGNEAPGFRGFAYCVFEELQLADFGNRIPALTFEVVADNGDVSLTELVVPAAADVTIGRALPALEGYSDDGGSLVEILASIDRLYPLASNAGNDRLVLGDGDPSGAPIATLPEAIVDGQGDSFGGASGKAQRTRADETNIPAGLRYYDVGRDFQAGLQRAGGRASPGRNRIIEFPGALQAANAKSLADNAAARARWSQDRLAYRIAQIDPLIAPGDVVALPGKPGKWRIEAWEWRENGLELELMRLPQRKGIPSPTAAGRSLTQPDNIATPTLLEAFELPWDGVGVSDQRQVYVAASSSSSGWTGAALYAESGGSLSPIGVTGTQRSVIGTTLQPLPAMPAVLIDRHSRLVVGLGSVDQMLESRSIEDLAQGANRALVGHEIIQFGDATHLGDSNWQLSTLIRGRGGSEHEAMLGSPAGSRFVLLDDAPLVFNNAQLGQAAAIAAIGIADADPVTSEIAGSGTALRPLTPVHPGIARQSDGSLLLSWTRRSRGAWTWAGTVEVPLNEQTEAYEVGLGDADAPALSWQTSSPSLAFDPATMSRLQSAHSGAVIWVRQIGTFARSHPLFLTIIS</sequence>
<dbReference type="OrthoDB" id="8445115at2"/>
<proteinExistence type="predicted"/>
<gene>
    <name evidence="3" type="ORF">AAV99_04920</name>
</gene>
<dbReference type="Pfam" id="PF23666">
    <property type="entry name" value="Rcc01698_C"/>
    <property type="match status" value="1"/>
</dbReference>
<name>A0A0H0XSA1_9SPHN</name>
<evidence type="ECO:0000313" key="3">
    <source>
        <dbReference type="EMBL" id="KLI64851.1"/>
    </source>
</evidence>
<dbReference type="EMBL" id="LBHU01000001">
    <property type="protein sequence ID" value="KLI64851.1"/>
    <property type="molecule type" value="Genomic_DNA"/>
</dbReference>
<protein>
    <submittedName>
        <fullName evidence="3">Uncharacterized protein</fullName>
    </submittedName>
</protein>
<dbReference type="InterPro" id="IPR032876">
    <property type="entry name" value="J_dom"/>
</dbReference>
<dbReference type="InterPro" id="IPR056490">
    <property type="entry name" value="Rcc01698_C"/>
</dbReference>
<dbReference type="PATRIC" id="fig|874156.12.peg.1020"/>
<dbReference type="STRING" id="874156.GCA_001021555_00292"/>
<evidence type="ECO:0000259" key="1">
    <source>
        <dbReference type="Pfam" id="PF13550"/>
    </source>
</evidence>
<evidence type="ECO:0000259" key="2">
    <source>
        <dbReference type="Pfam" id="PF23666"/>
    </source>
</evidence>
<dbReference type="Pfam" id="PF13550">
    <property type="entry name" value="Phage-tail_3"/>
    <property type="match status" value="1"/>
</dbReference>
<organism evidence="3 4">
    <name type="scientific">Aurantiacibacter marinus</name>
    <dbReference type="NCBI Taxonomy" id="874156"/>
    <lineage>
        <taxon>Bacteria</taxon>
        <taxon>Pseudomonadati</taxon>
        <taxon>Pseudomonadota</taxon>
        <taxon>Alphaproteobacteria</taxon>
        <taxon>Sphingomonadales</taxon>
        <taxon>Erythrobacteraceae</taxon>
        <taxon>Aurantiacibacter</taxon>
    </lineage>
</organism>